<organism evidence="6 7">
    <name type="scientific">Hypsibius exemplaris</name>
    <name type="common">Freshwater tardigrade</name>
    <dbReference type="NCBI Taxonomy" id="2072580"/>
    <lineage>
        <taxon>Eukaryota</taxon>
        <taxon>Metazoa</taxon>
        <taxon>Ecdysozoa</taxon>
        <taxon>Tardigrada</taxon>
        <taxon>Eutardigrada</taxon>
        <taxon>Parachela</taxon>
        <taxon>Hypsibioidea</taxon>
        <taxon>Hypsibiidae</taxon>
        <taxon>Hypsibius</taxon>
    </lineage>
</organism>
<dbReference type="FunFam" id="2.30.30.40:FF:000033">
    <property type="entry name" value="FCH and double SH3 domains protein 2"/>
    <property type="match status" value="1"/>
</dbReference>
<accession>A0A1W0W8A1</accession>
<name>A0A1W0W8A1_HYPEX</name>
<dbReference type="GO" id="GO:0055037">
    <property type="term" value="C:recycling endosome"/>
    <property type="evidence" value="ECO:0007669"/>
    <property type="project" value="TreeGrafter"/>
</dbReference>
<dbReference type="PANTHER" id="PTHR15735:SF21">
    <property type="entry name" value="PROTEIN NERVOUS WRECK"/>
    <property type="match status" value="1"/>
</dbReference>
<dbReference type="Gene3D" id="2.30.30.40">
    <property type="entry name" value="SH3 Domains"/>
    <property type="match status" value="1"/>
</dbReference>
<keyword evidence="3" id="KW-0175">Coiled coil</keyword>
<evidence type="ECO:0000313" key="6">
    <source>
        <dbReference type="EMBL" id="OQV11435.1"/>
    </source>
</evidence>
<dbReference type="PROSITE" id="PS50002">
    <property type="entry name" value="SH3"/>
    <property type="match status" value="1"/>
</dbReference>
<dbReference type="PANTHER" id="PTHR15735">
    <property type="entry name" value="FCH AND DOUBLE SH3 DOMAINS PROTEIN"/>
    <property type="match status" value="1"/>
</dbReference>
<dbReference type="GO" id="GO:0031594">
    <property type="term" value="C:neuromuscular junction"/>
    <property type="evidence" value="ECO:0007669"/>
    <property type="project" value="TreeGrafter"/>
</dbReference>
<dbReference type="InterPro" id="IPR036028">
    <property type="entry name" value="SH3-like_dom_sf"/>
</dbReference>
<dbReference type="InterPro" id="IPR001452">
    <property type="entry name" value="SH3_domain"/>
</dbReference>
<evidence type="ECO:0000256" key="2">
    <source>
        <dbReference type="ARBA" id="ARBA00022553"/>
    </source>
</evidence>
<proteinExistence type="predicted"/>
<feature type="domain" description="SH3" evidence="5">
    <location>
        <begin position="34"/>
        <end position="98"/>
    </location>
</feature>
<evidence type="ECO:0000313" key="7">
    <source>
        <dbReference type="Proteomes" id="UP000192578"/>
    </source>
</evidence>
<dbReference type="SUPFAM" id="SSF50044">
    <property type="entry name" value="SH3-domain"/>
    <property type="match status" value="1"/>
</dbReference>
<dbReference type="GO" id="GO:0007274">
    <property type="term" value="P:neuromuscular synaptic transmission"/>
    <property type="evidence" value="ECO:0007669"/>
    <property type="project" value="TreeGrafter"/>
</dbReference>
<keyword evidence="2" id="KW-0597">Phosphoprotein</keyword>
<dbReference type="Proteomes" id="UP000192578">
    <property type="component" value="Unassembled WGS sequence"/>
</dbReference>
<reference evidence="7" key="1">
    <citation type="submission" date="2017-01" db="EMBL/GenBank/DDBJ databases">
        <title>Comparative genomics of anhydrobiosis in the tardigrade Hypsibius dujardini.</title>
        <authorList>
            <person name="Yoshida Y."/>
            <person name="Koutsovoulos G."/>
            <person name="Laetsch D."/>
            <person name="Stevens L."/>
            <person name="Kumar S."/>
            <person name="Horikawa D."/>
            <person name="Ishino K."/>
            <person name="Komine S."/>
            <person name="Tomita M."/>
            <person name="Blaxter M."/>
            <person name="Arakawa K."/>
        </authorList>
    </citation>
    <scope>NUCLEOTIDE SEQUENCE [LARGE SCALE GENOMIC DNA]</scope>
    <source>
        <strain evidence="7">Z151</strain>
    </source>
</reference>
<keyword evidence="7" id="KW-1185">Reference proteome</keyword>
<protein>
    <recommendedName>
        <fullName evidence="5">SH3 domain-containing protein</fullName>
    </recommendedName>
</protein>
<evidence type="ECO:0000256" key="1">
    <source>
        <dbReference type="ARBA" id="ARBA00022443"/>
    </source>
</evidence>
<keyword evidence="1 4" id="KW-0728">SH3 domain</keyword>
<comment type="caution">
    <text evidence="6">The sequence shown here is derived from an EMBL/GenBank/DDBJ whole genome shotgun (WGS) entry which is preliminary data.</text>
</comment>
<evidence type="ECO:0000256" key="3">
    <source>
        <dbReference type="ARBA" id="ARBA00023054"/>
    </source>
</evidence>
<dbReference type="PRINTS" id="PR00452">
    <property type="entry name" value="SH3DOMAIN"/>
</dbReference>
<dbReference type="GO" id="GO:0030833">
    <property type="term" value="P:regulation of actin filament polymerization"/>
    <property type="evidence" value="ECO:0007669"/>
    <property type="project" value="TreeGrafter"/>
</dbReference>
<evidence type="ECO:0000259" key="5">
    <source>
        <dbReference type="PROSITE" id="PS50002"/>
    </source>
</evidence>
<dbReference type="EMBL" id="MTYJ01000171">
    <property type="protein sequence ID" value="OQV11435.1"/>
    <property type="molecule type" value="Genomic_DNA"/>
</dbReference>
<sequence>MDKYATTDGAAPSYSNEYTQVLFPNGSSEYGATDEFGYCRALFDYSADDPEDLSVQEGDLIRVLSRTGSNGVDDGWWKGELNGKIGMFMVAITEELVDSDRASDLGASISSNSSPLPAQIAKRYLTAPYNYPQLSKVIKTSVNLLMPQSCASTTTIATN</sequence>
<dbReference type="Pfam" id="PF00018">
    <property type="entry name" value="SH3_1"/>
    <property type="match status" value="1"/>
</dbReference>
<dbReference type="OrthoDB" id="5340910at2759"/>
<dbReference type="SMART" id="SM00326">
    <property type="entry name" value="SH3"/>
    <property type="match status" value="1"/>
</dbReference>
<gene>
    <name evidence="6" type="ORF">BV898_14231</name>
</gene>
<evidence type="ECO:0000256" key="4">
    <source>
        <dbReference type="PROSITE-ProRule" id="PRU00192"/>
    </source>
</evidence>
<dbReference type="GO" id="GO:0051130">
    <property type="term" value="P:positive regulation of cellular component organization"/>
    <property type="evidence" value="ECO:0007669"/>
    <property type="project" value="UniProtKB-ARBA"/>
</dbReference>
<dbReference type="AlphaFoldDB" id="A0A1W0W8A1"/>